<name>A0A5J4Q5H6_9ZZZZ</name>
<protein>
    <submittedName>
        <fullName evidence="1">Uncharacterized protein</fullName>
    </submittedName>
</protein>
<dbReference type="EMBL" id="SNRY01004961">
    <property type="protein sequence ID" value="KAA6316220.1"/>
    <property type="molecule type" value="Genomic_DNA"/>
</dbReference>
<accession>A0A5J4Q5H6</accession>
<proteinExistence type="predicted"/>
<feature type="non-terminal residue" evidence="1">
    <location>
        <position position="101"/>
    </location>
</feature>
<sequence>MEIFKAAYKIKRKGSNLIYQGFDLRHLSDVTQYYIHPHNQSLNSKTMLCQSIGEAITLFTQLGSGETIKRGSEIELLNDGETILLNIRAPENWQGDVLDEG</sequence>
<dbReference type="AlphaFoldDB" id="A0A5J4Q5H6"/>
<comment type="caution">
    <text evidence="1">The sequence shown here is derived from an EMBL/GenBank/DDBJ whole genome shotgun (WGS) entry which is preliminary data.</text>
</comment>
<evidence type="ECO:0000313" key="1">
    <source>
        <dbReference type="EMBL" id="KAA6316220.1"/>
    </source>
</evidence>
<organism evidence="1">
    <name type="scientific">termite gut metagenome</name>
    <dbReference type="NCBI Taxonomy" id="433724"/>
    <lineage>
        <taxon>unclassified sequences</taxon>
        <taxon>metagenomes</taxon>
        <taxon>organismal metagenomes</taxon>
    </lineage>
</organism>
<gene>
    <name evidence="1" type="ORF">EZS27_033442</name>
</gene>
<reference evidence="1" key="1">
    <citation type="submission" date="2019-03" db="EMBL/GenBank/DDBJ databases">
        <title>Single cell metagenomics reveals metabolic interactions within the superorganism composed of flagellate Streblomastix strix and complex community of Bacteroidetes bacteria on its surface.</title>
        <authorList>
            <person name="Treitli S.C."/>
            <person name="Kolisko M."/>
            <person name="Husnik F."/>
            <person name="Keeling P."/>
            <person name="Hampl V."/>
        </authorList>
    </citation>
    <scope>NUCLEOTIDE SEQUENCE</scope>
    <source>
        <strain evidence="1">STM</strain>
    </source>
</reference>